<keyword evidence="5" id="KW-0285">Flavoprotein</keyword>
<reference evidence="15 16" key="1">
    <citation type="submission" date="2018-11" db="EMBL/GenBank/DDBJ databases">
        <title>Saccharopolyspora rhizosphaerae sp. nov., an actinomycete isolated from rhizosphere soil in Thailand.</title>
        <authorList>
            <person name="Intra B."/>
            <person name="Euanorasetr J."/>
            <person name="Take A."/>
            <person name="Inahashi Y."/>
            <person name="Mori M."/>
            <person name="Panbangred W."/>
            <person name="Matsumoto A."/>
        </authorList>
    </citation>
    <scope>NUCLEOTIDE SEQUENCE [LARGE SCALE GENOMIC DNA]</scope>
    <source>
        <strain evidence="15 16">H219</strain>
    </source>
</reference>
<keyword evidence="11" id="KW-0560">Oxidoreductase</keyword>
<evidence type="ECO:0000256" key="11">
    <source>
        <dbReference type="ARBA" id="ARBA00023002"/>
    </source>
</evidence>
<evidence type="ECO:0000256" key="13">
    <source>
        <dbReference type="ARBA" id="ARBA00023136"/>
    </source>
</evidence>
<dbReference type="PRINTS" id="PR00370">
    <property type="entry name" value="FMOXYGENASE"/>
</dbReference>
<organism evidence="15 16">
    <name type="scientific">Saccharopolyspora rhizosphaerae</name>
    <dbReference type="NCBI Taxonomy" id="2492662"/>
    <lineage>
        <taxon>Bacteria</taxon>
        <taxon>Bacillati</taxon>
        <taxon>Actinomycetota</taxon>
        <taxon>Actinomycetes</taxon>
        <taxon>Pseudonocardiales</taxon>
        <taxon>Pseudonocardiaceae</taxon>
        <taxon>Saccharopolyspora</taxon>
    </lineage>
</organism>
<evidence type="ECO:0000313" key="16">
    <source>
        <dbReference type="Proteomes" id="UP000274515"/>
    </source>
</evidence>
<dbReference type="Gene3D" id="3.50.50.60">
    <property type="entry name" value="FAD/NAD(P)-binding domain"/>
    <property type="match status" value="1"/>
</dbReference>
<keyword evidence="10" id="KW-1133">Transmembrane helix</keyword>
<keyword evidence="7" id="KW-0256">Endoplasmic reticulum</keyword>
<accession>A0A426JM55</accession>
<feature type="region of interest" description="Disordered" evidence="14">
    <location>
        <begin position="447"/>
        <end position="485"/>
    </location>
</feature>
<dbReference type="PIRSF" id="PIRSF000332">
    <property type="entry name" value="FMO"/>
    <property type="match status" value="1"/>
</dbReference>
<keyword evidence="6" id="KW-0812">Transmembrane</keyword>
<keyword evidence="16" id="KW-1185">Reference proteome</keyword>
<comment type="similarity">
    <text evidence="4">Belongs to the FAD-binding monooxygenase family.</text>
</comment>
<dbReference type="OrthoDB" id="5168853at2"/>
<dbReference type="FunFam" id="3.50.50.60:FF:000159">
    <property type="entry name" value="Dimethylaniline monooxygenase [N-oxide-forming]"/>
    <property type="match status" value="1"/>
</dbReference>
<name>A0A426JM55_9PSEU</name>
<dbReference type="Proteomes" id="UP000274515">
    <property type="component" value="Unassembled WGS sequence"/>
</dbReference>
<evidence type="ECO:0000256" key="4">
    <source>
        <dbReference type="ARBA" id="ARBA00010139"/>
    </source>
</evidence>
<evidence type="ECO:0000256" key="6">
    <source>
        <dbReference type="ARBA" id="ARBA00022692"/>
    </source>
</evidence>
<comment type="cofactor">
    <cofactor evidence="1">
        <name>FAD</name>
        <dbReference type="ChEBI" id="CHEBI:57692"/>
    </cofactor>
</comment>
<keyword evidence="9" id="KW-0521">NADP</keyword>
<evidence type="ECO:0000256" key="1">
    <source>
        <dbReference type="ARBA" id="ARBA00001974"/>
    </source>
</evidence>
<evidence type="ECO:0000313" key="15">
    <source>
        <dbReference type="EMBL" id="RRO14165.1"/>
    </source>
</evidence>
<proteinExistence type="inferred from homology"/>
<dbReference type="GO" id="GO:0004499">
    <property type="term" value="F:N,N-dimethylaniline monooxygenase activity"/>
    <property type="evidence" value="ECO:0007669"/>
    <property type="project" value="InterPro"/>
</dbReference>
<evidence type="ECO:0000256" key="14">
    <source>
        <dbReference type="SAM" id="MobiDB-lite"/>
    </source>
</evidence>
<dbReference type="InterPro" id="IPR020946">
    <property type="entry name" value="Flavin_mOase-like"/>
</dbReference>
<dbReference type="AlphaFoldDB" id="A0A426JM55"/>
<sequence>MGTVDEGDGNPPHQSNSRDVCVIGAGISGLAVMRSLRRRGIDFVCLERDDAVGGVWNFSTSRSQRTHPAYESLHLNTSSKVTGFTGFPVPEEFPRYPRHDHFASYLRSFAEAHDLPGRIEFGTTVHDVEPAPGGGWSVTSADARGSVRTRHFREVVVASGYHSTPRLPEPEAPGSEDFRGRRLHSADYTDPGPFRGKKVAVVGFGNSACDIAVELSRVAAKTVLSVRRGAHVVPKTLMGLPIDEIAQSRWWSFLPFRVQRRLIEVLLHLSRGRIADYGLPEPDHRVMEAPITISDELLSRLAHGAIAVKPAVEELTAGGVAFRDGSAEDADAVIFCTGYDMELPLPEDVALDAEGRLALYQRIVPLGHQGLYLAGFLRPVGALTRLAELQAEWIGDLVCGDATLPAEHEMAAEVNRHLERTAQRFGVERPEDALNIDVPVYVRSLQRERRRGRNRPAATSRSHVENVGNGITGLRRPPAEWPSAS</sequence>
<protein>
    <submittedName>
        <fullName evidence="15">Flavin-binding monooxygenase</fullName>
    </submittedName>
</protein>
<evidence type="ECO:0000256" key="9">
    <source>
        <dbReference type="ARBA" id="ARBA00022857"/>
    </source>
</evidence>
<evidence type="ECO:0000256" key="8">
    <source>
        <dbReference type="ARBA" id="ARBA00022827"/>
    </source>
</evidence>
<comment type="caution">
    <text evidence="15">The sequence shown here is derived from an EMBL/GenBank/DDBJ whole genome shotgun (WGS) entry which is preliminary data.</text>
</comment>
<dbReference type="SUPFAM" id="SSF51905">
    <property type="entry name" value="FAD/NAD(P)-binding domain"/>
    <property type="match status" value="2"/>
</dbReference>
<gene>
    <name evidence="15" type="ORF">EIL87_20660</name>
</gene>
<dbReference type="PANTHER" id="PTHR23023">
    <property type="entry name" value="DIMETHYLANILINE MONOOXYGENASE"/>
    <property type="match status" value="1"/>
</dbReference>
<dbReference type="EMBL" id="RSAA01000020">
    <property type="protein sequence ID" value="RRO14165.1"/>
    <property type="molecule type" value="Genomic_DNA"/>
</dbReference>
<keyword evidence="12 15" id="KW-0503">Monooxygenase</keyword>
<dbReference type="GO" id="GO:0050661">
    <property type="term" value="F:NADP binding"/>
    <property type="evidence" value="ECO:0007669"/>
    <property type="project" value="InterPro"/>
</dbReference>
<evidence type="ECO:0000256" key="3">
    <source>
        <dbReference type="ARBA" id="ARBA00009183"/>
    </source>
</evidence>
<comment type="similarity">
    <text evidence="3">Belongs to the FMO family.</text>
</comment>
<evidence type="ECO:0000256" key="7">
    <source>
        <dbReference type="ARBA" id="ARBA00022824"/>
    </source>
</evidence>
<evidence type="ECO:0000256" key="12">
    <source>
        <dbReference type="ARBA" id="ARBA00023033"/>
    </source>
</evidence>
<dbReference type="InterPro" id="IPR036188">
    <property type="entry name" value="FAD/NAD-bd_sf"/>
</dbReference>
<evidence type="ECO:0000256" key="2">
    <source>
        <dbReference type="ARBA" id="ARBA00004389"/>
    </source>
</evidence>
<keyword evidence="8" id="KW-0274">FAD</keyword>
<dbReference type="Pfam" id="PF00743">
    <property type="entry name" value="FMO-like"/>
    <property type="match status" value="1"/>
</dbReference>
<evidence type="ECO:0000256" key="10">
    <source>
        <dbReference type="ARBA" id="ARBA00022989"/>
    </source>
</evidence>
<dbReference type="GO" id="GO:0050660">
    <property type="term" value="F:flavin adenine dinucleotide binding"/>
    <property type="evidence" value="ECO:0007669"/>
    <property type="project" value="InterPro"/>
</dbReference>
<dbReference type="RefSeq" id="WP_125092233.1">
    <property type="nucleotide sequence ID" value="NZ_RSAA01000020.1"/>
</dbReference>
<evidence type="ECO:0000256" key="5">
    <source>
        <dbReference type="ARBA" id="ARBA00022630"/>
    </source>
</evidence>
<comment type="subcellular location">
    <subcellularLocation>
        <location evidence="2">Endoplasmic reticulum membrane</location>
        <topology evidence="2">Single-pass membrane protein</topology>
    </subcellularLocation>
</comment>
<dbReference type="InterPro" id="IPR050346">
    <property type="entry name" value="FMO-like"/>
</dbReference>
<keyword evidence="13" id="KW-0472">Membrane</keyword>
<dbReference type="InterPro" id="IPR000960">
    <property type="entry name" value="Flavin_mOase"/>
</dbReference>